<sequence>MRRTPRCKTCFVAGCRQTSHVLTVTARQRKSTGSKGMTTMVMTMMSRLMPLMTSYNQTGHCGSSLTIYNTTKNQVRLNRARYGRAVRRNSMLMFPLYGGSLAGNCSDDLFQ</sequence>
<reference evidence="1" key="2">
    <citation type="submission" date="2012-03" db="EMBL/GenBank/DDBJ databases">
        <title>Analysis of the SPI-7 family of integrative and conjugative elements.</title>
        <authorList>
            <person name="Seth-Smith H.M.B."/>
        </authorList>
    </citation>
    <scope>NUCLEOTIDE SEQUENCE</scope>
    <source>
        <strain evidence="1">18</strain>
    </source>
</reference>
<dbReference type="EMBL" id="FR686852">
    <property type="protein sequence ID" value="CBW53097.1"/>
    <property type="molecule type" value="Genomic_DNA"/>
</dbReference>
<reference evidence="1" key="1">
    <citation type="submission" date="2010-08" db="EMBL/GenBank/DDBJ databases">
        <authorList>
            <person name="Seth-Smith H.M."/>
        </authorList>
    </citation>
    <scope>NUCLEOTIDE SEQUENCE</scope>
    <source>
        <strain evidence="1">18</strain>
    </source>
</reference>
<organism evidence="1">
    <name type="scientific">Salmonella hadar</name>
    <dbReference type="NCBI Taxonomy" id="149385"/>
    <lineage>
        <taxon>Bacteria</taxon>
        <taxon>Pseudomonadati</taxon>
        <taxon>Pseudomonadota</taxon>
        <taxon>Gammaproteobacteria</taxon>
        <taxon>Enterobacterales</taxon>
        <taxon>Enterobacteriaceae</taxon>
        <taxon>Salmonella</taxon>
    </lineage>
</organism>
<name>H8WF44_SALHA</name>
<dbReference type="AlphaFoldDB" id="H8WF44"/>
<proteinExistence type="predicted"/>
<gene>
    <name evidence="1" type="ORF">SHAD28522</name>
</gene>
<accession>H8WF44</accession>
<evidence type="ECO:0000313" key="1">
    <source>
        <dbReference type="EMBL" id="CBW53097.1"/>
    </source>
</evidence>
<protein>
    <submittedName>
        <fullName evidence="1">Uncharacterized protein</fullName>
    </submittedName>
</protein>